<organism evidence="1 2">
    <name type="scientific">Kipferlia bialata</name>
    <dbReference type="NCBI Taxonomy" id="797122"/>
    <lineage>
        <taxon>Eukaryota</taxon>
        <taxon>Metamonada</taxon>
        <taxon>Carpediemonas-like organisms</taxon>
        <taxon>Kipferlia</taxon>
    </lineage>
</organism>
<feature type="non-terminal residue" evidence="1">
    <location>
        <position position="1"/>
    </location>
</feature>
<evidence type="ECO:0000313" key="1">
    <source>
        <dbReference type="EMBL" id="GIQ90411.1"/>
    </source>
</evidence>
<dbReference type="Gene3D" id="1.20.58.60">
    <property type="match status" value="1"/>
</dbReference>
<gene>
    <name evidence="1" type="ORF">KIPB_013195</name>
</gene>
<sequence>VMDYDEKGISALKEDESAAQGLLSALQLQRKADGRAAYLPPDAFSGQALTLAVTEVGTVVRGRREFLLRNLADLSGAKRCRSVLDNALATAETWTTDARERLSRDIPVTSAAVSAEQQRLAPLGTALKHHQERLVSPIKSTLSTLKDHSPSAEEVEAYTSRVEELEKALTKEIPAALAARKDTLAKQAKTLSKRDDAQKSLAAELLQALGDVQGLVDSARAEGASLGGIAEMKAAGKRRKSAESNLASYVKKGESIKKK</sequence>
<evidence type="ECO:0000313" key="2">
    <source>
        <dbReference type="Proteomes" id="UP000265618"/>
    </source>
</evidence>
<protein>
    <submittedName>
        <fullName evidence="1">Uncharacterized protein</fullName>
    </submittedName>
</protein>
<name>A0A9K3D970_9EUKA</name>
<feature type="non-terminal residue" evidence="1">
    <location>
        <position position="259"/>
    </location>
</feature>
<keyword evidence="2" id="KW-1185">Reference proteome</keyword>
<dbReference type="Proteomes" id="UP000265618">
    <property type="component" value="Unassembled WGS sequence"/>
</dbReference>
<proteinExistence type="predicted"/>
<comment type="caution">
    <text evidence="1">The sequence shown here is derived from an EMBL/GenBank/DDBJ whole genome shotgun (WGS) entry which is preliminary data.</text>
</comment>
<reference evidence="1 2" key="1">
    <citation type="journal article" date="2018" name="PLoS ONE">
        <title>The draft genome of Kipferlia bialata reveals reductive genome evolution in fornicate parasites.</title>
        <authorList>
            <person name="Tanifuji G."/>
            <person name="Takabayashi S."/>
            <person name="Kume K."/>
            <person name="Takagi M."/>
            <person name="Nakayama T."/>
            <person name="Kamikawa R."/>
            <person name="Inagaki Y."/>
            <person name="Hashimoto T."/>
        </authorList>
    </citation>
    <scope>NUCLEOTIDE SEQUENCE [LARGE SCALE GENOMIC DNA]</scope>
    <source>
        <strain evidence="1">NY0173</strain>
    </source>
</reference>
<dbReference type="AlphaFoldDB" id="A0A9K3D970"/>
<accession>A0A9K3D970</accession>
<dbReference type="EMBL" id="BDIP01006145">
    <property type="protein sequence ID" value="GIQ90411.1"/>
    <property type="molecule type" value="Genomic_DNA"/>
</dbReference>